<accession>A0A834VGU5</accession>
<reference evidence="3" key="3">
    <citation type="submission" date="2022-06" db="UniProtKB">
        <authorList>
            <consortium name="EnsemblMetazoa"/>
        </authorList>
    </citation>
    <scope>IDENTIFICATION</scope>
</reference>
<feature type="transmembrane region" description="Helical" evidence="1">
    <location>
        <begin position="128"/>
        <end position="149"/>
    </location>
</feature>
<feature type="transmembrane region" description="Helical" evidence="1">
    <location>
        <begin position="68"/>
        <end position="92"/>
    </location>
</feature>
<keyword evidence="1" id="KW-1133">Transmembrane helix</keyword>
<feature type="transmembrane region" description="Helical" evidence="1">
    <location>
        <begin position="26"/>
        <end position="48"/>
    </location>
</feature>
<evidence type="ECO:0000256" key="1">
    <source>
        <dbReference type="SAM" id="Phobius"/>
    </source>
</evidence>
<name>A0A834VGU5_SARSC</name>
<dbReference type="EnsemblMetazoa" id="SSS_1618s_mrna">
    <property type="protein sequence ID" value="KAF7496321.1"/>
    <property type="gene ID" value="SSS_1618"/>
</dbReference>
<evidence type="ECO:0000313" key="4">
    <source>
        <dbReference type="Proteomes" id="UP000070412"/>
    </source>
</evidence>
<keyword evidence="4" id="KW-1185">Reference proteome</keyword>
<protein>
    <submittedName>
        <fullName evidence="2 3">Uncharacterized protein</fullName>
    </submittedName>
</protein>
<feature type="transmembrane region" description="Helical" evidence="1">
    <location>
        <begin position="104"/>
        <end position="122"/>
    </location>
</feature>
<organism evidence="2">
    <name type="scientific">Sarcoptes scabiei</name>
    <name type="common">Itch mite</name>
    <name type="synonym">Acarus scabiei</name>
    <dbReference type="NCBI Taxonomy" id="52283"/>
    <lineage>
        <taxon>Eukaryota</taxon>
        <taxon>Metazoa</taxon>
        <taxon>Ecdysozoa</taxon>
        <taxon>Arthropoda</taxon>
        <taxon>Chelicerata</taxon>
        <taxon>Arachnida</taxon>
        <taxon>Acari</taxon>
        <taxon>Acariformes</taxon>
        <taxon>Sarcoptiformes</taxon>
        <taxon>Astigmata</taxon>
        <taxon>Psoroptidia</taxon>
        <taxon>Sarcoptoidea</taxon>
        <taxon>Sarcoptidae</taxon>
        <taxon>Sarcoptinae</taxon>
        <taxon>Sarcoptes</taxon>
    </lineage>
</organism>
<keyword evidence="1" id="KW-0812">Transmembrane</keyword>
<proteinExistence type="predicted"/>
<keyword evidence="1" id="KW-0472">Membrane</keyword>
<evidence type="ECO:0000313" key="2">
    <source>
        <dbReference type="EMBL" id="KAF7496321.1"/>
    </source>
</evidence>
<gene>
    <name evidence="2" type="ORF">SSS_1618</name>
</gene>
<reference evidence="2" key="2">
    <citation type="submission" date="2020-01" db="EMBL/GenBank/DDBJ databases">
        <authorList>
            <person name="Korhonen P.K.K."/>
            <person name="Guangxu M.G."/>
            <person name="Wang T.W."/>
            <person name="Stroehlein A.J.S."/>
            <person name="Young N.D."/>
            <person name="Ang C.-S.A."/>
            <person name="Fernando D.W.F."/>
            <person name="Lu H.L."/>
            <person name="Taylor S.T."/>
            <person name="Ehtesham M.E.M."/>
            <person name="Najaraj S.H.N."/>
            <person name="Harsha G.H.G."/>
            <person name="Madugundu A.M."/>
            <person name="Renuse S.R."/>
            <person name="Holt D.H."/>
            <person name="Pandey A.P."/>
            <person name="Papenfuss A.P."/>
            <person name="Gasser R.B.G."/>
            <person name="Fischer K.F."/>
        </authorList>
    </citation>
    <scope>NUCLEOTIDE SEQUENCE</scope>
    <source>
        <strain evidence="2">SSS_KF_BRIS2020</strain>
    </source>
</reference>
<dbReference type="AlphaFoldDB" id="A0A834VGU5"/>
<dbReference type="EMBL" id="WVUK01000012">
    <property type="protein sequence ID" value="KAF7496321.1"/>
    <property type="molecule type" value="Genomic_DNA"/>
</dbReference>
<evidence type="ECO:0000313" key="3">
    <source>
        <dbReference type="EnsemblMetazoa" id="KAF7496321.1"/>
    </source>
</evidence>
<reference evidence="4" key="1">
    <citation type="journal article" date="2020" name="PLoS Negl. Trop. Dis.">
        <title>High-quality nuclear genome for Sarcoptes scabiei-A critical resource for a neglected parasite.</title>
        <authorList>
            <person name="Korhonen P.K."/>
            <person name="Gasser R.B."/>
            <person name="Ma G."/>
            <person name="Wang T."/>
            <person name="Stroehlein A.J."/>
            <person name="Young N.D."/>
            <person name="Ang C.S."/>
            <person name="Fernando D.D."/>
            <person name="Lu H.C."/>
            <person name="Taylor S."/>
            <person name="Reynolds S.L."/>
            <person name="Mofiz E."/>
            <person name="Najaraj S.H."/>
            <person name="Gowda H."/>
            <person name="Madugundu A."/>
            <person name="Renuse S."/>
            <person name="Holt D."/>
            <person name="Pandey A."/>
            <person name="Papenfuss A.T."/>
            <person name="Fischer K."/>
        </authorList>
    </citation>
    <scope>NUCLEOTIDE SEQUENCE [LARGE SCALE GENOMIC DNA]</scope>
</reference>
<sequence length="185" mass="20638">MIGNVTKNIEISAEGIKNIPKQSSILTRWLVVILVLSMIIAILLFTIRPSLKISFVLKRWPSNGTDSIKINLCLFVALIVIFSSVSIIVYLIGMIGIVNERNDWISLFLMLLIGHTIAGYISKQYESLIINSIVFLLTSLNLMISIVKLQDRAESGNKNSITKSRLSQRAESLNVKSESTDTINE</sequence>
<dbReference type="Proteomes" id="UP000070412">
    <property type="component" value="Unassembled WGS sequence"/>
</dbReference>